<dbReference type="SUPFAM" id="SSF51261">
    <property type="entry name" value="Duplicated hybrid motif"/>
    <property type="match status" value="1"/>
</dbReference>
<feature type="domain" description="M23ase beta-sheet core" evidence="2">
    <location>
        <begin position="103"/>
        <end position="211"/>
    </location>
</feature>
<accession>A0ABP7S414</accession>
<keyword evidence="1" id="KW-1133">Transmembrane helix</keyword>
<dbReference type="PANTHER" id="PTHR21666:SF268">
    <property type="entry name" value="PEPTIDASE M23 DOMAIN-CONTAINING PROTEIN"/>
    <property type="match status" value="1"/>
</dbReference>
<dbReference type="RefSeq" id="WP_344710010.1">
    <property type="nucleotide sequence ID" value="NZ_BAAAZD010000002.1"/>
</dbReference>
<protein>
    <submittedName>
        <fullName evidence="3">M23 family metallopeptidase</fullName>
    </submittedName>
</protein>
<reference evidence="4" key="1">
    <citation type="journal article" date="2019" name="Int. J. Syst. Evol. Microbiol.">
        <title>The Global Catalogue of Microorganisms (GCM) 10K type strain sequencing project: providing services to taxonomists for standard genome sequencing and annotation.</title>
        <authorList>
            <consortium name="The Broad Institute Genomics Platform"/>
            <consortium name="The Broad Institute Genome Sequencing Center for Infectious Disease"/>
            <person name="Wu L."/>
            <person name="Ma J."/>
        </authorList>
    </citation>
    <scope>NUCLEOTIDE SEQUENCE [LARGE SCALE GENOMIC DNA]</scope>
    <source>
        <strain evidence="4">JCM 16603</strain>
    </source>
</reference>
<proteinExistence type="predicted"/>
<feature type="transmembrane region" description="Helical" evidence="1">
    <location>
        <begin position="7"/>
        <end position="26"/>
    </location>
</feature>
<evidence type="ECO:0000313" key="4">
    <source>
        <dbReference type="Proteomes" id="UP001501310"/>
    </source>
</evidence>
<dbReference type="PANTHER" id="PTHR21666">
    <property type="entry name" value="PEPTIDASE-RELATED"/>
    <property type="match status" value="1"/>
</dbReference>
<dbReference type="Pfam" id="PF01551">
    <property type="entry name" value="Peptidase_M23"/>
    <property type="match status" value="1"/>
</dbReference>
<sequence>MRSRSFSVLGNAVVFAVLAFGAWLWWRNVTDTPDPPSGAGALIAETAARIGVDAAGRAPRAQPRPTSALLITAPSGLILPVVGVKPGELTDTYTQSRAGGARVHNAIDIMAPRGAPVVSASDGTVEKLFYSNGGGGITAYVRSPDGAWMHYYAHLDAYAPSLREGMRIRRGEPIGTVGSTGNASPDGPHLHYAIYRMAPGERWWQGAPVNPYPQLVGPRKLAGTRERG</sequence>
<keyword evidence="1" id="KW-0472">Membrane</keyword>
<keyword evidence="1" id="KW-0812">Transmembrane</keyword>
<dbReference type="EMBL" id="BAAAZD010000002">
    <property type="protein sequence ID" value="GAA4006349.1"/>
    <property type="molecule type" value="Genomic_DNA"/>
</dbReference>
<dbReference type="Gene3D" id="2.70.70.10">
    <property type="entry name" value="Glucose Permease (Domain IIA)"/>
    <property type="match status" value="1"/>
</dbReference>
<dbReference type="InterPro" id="IPR011055">
    <property type="entry name" value="Dup_hybrid_motif"/>
</dbReference>
<dbReference type="InterPro" id="IPR050570">
    <property type="entry name" value="Cell_wall_metabolism_enzyme"/>
</dbReference>
<dbReference type="CDD" id="cd12797">
    <property type="entry name" value="M23_peptidase"/>
    <property type="match status" value="1"/>
</dbReference>
<evidence type="ECO:0000259" key="2">
    <source>
        <dbReference type="Pfam" id="PF01551"/>
    </source>
</evidence>
<keyword evidence="4" id="KW-1185">Reference proteome</keyword>
<evidence type="ECO:0000256" key="1">
    <source>
        <dbReference type="SAM" id="Phobius"/>
    </source>
</evidence>
<evidence type="ECO:0000313" key="3">
    <source>
        <dbReference type="EMBL" id="GAA4006349.1"/>
    </source>
</evidence>
<organism evidence="3 4">
    <name type="scientific">Sphingomonas humi</name>
    <dbReference type="NCBI Taxonomy" id="335630"/>
    <lineage>
        <taxon>Bacteria</taxon>
        <taxon>Pseudomonadati</taxon>
        <taxon>Pseudomonadota</taxon>
        <taxon>Alphaproteobacteria</taxon>
        <taxon>Sphingomonadales</taxon>
        <taxon>Sphingomonadaceae</taxon>
        <taxon>Sphingomonas</taxon>
    </lineage>
</organism>
<comment type="caution">
    <text evidence="3">The sequence shown here is derived from an EMBL/GenBank/DDBJ whole genome shotgun (WGS) entry which is preliminary data.</text>
</comment>
<dbReference type="InterPro" id="IPR016047">
    <property type="entry name" value="M23ase_b-sheet_dom"/>
</dbReference>
<name>A0ABP7S414_9SPHN</name>
<gene>
    <name evidence="3" type="ORF">GCM10022211_18800</name>
</gene>
<dbReference type="Proteomes" id="UP001501310">
    <property type="component" value="Unassembled WGS sequence"/>
</dbReference>